<dbReference type="InterPro" id="IPR002182">
    <property type="entry name" value="NB-ARC"/>
</dbReference>
<proteinExistence type="predicted"/>
<organism evidence="5 6">
    <name type="scientific">Quercus lobata</name>
    <name type="common">Valley oak</name>
    <dbReference type="NCBI Taxonomy" id="97700"/>
    <lineage>
        <taxon>Eukaryota</taxon>
        <taxon>Viridiplantae</taxon>
        <taxon>Streptophyta</taxon>
        <taxon>Embryophyta</taxon>
        <taxon>Tracheophyta</taxon>
        <taxon>Spermatophyta</taxon>
        <taxon>Magnoliopsida</taxon>
        <taxon>eudicotyledons</taxon>
        <taxon>Gunneridae</taxon>
        <taxon>Pentapetalae</taxon>
        <taxon>rosids</taxon>
        <taxon>fabids</taxon>
        <taxon>Fagales</taxon>
        <taxon>Fagaceae</taxon>
        <taxon>Quercus</taxon>
    </lineage>
</organism>
<dbReference type="SUPFAM" id="SSF52540">
    <property type="entry name" value="P-loop containing nucleoside triphosphate hydrolases"/>
    <property type="match status" value="1"/>
</dbReference>
<dbReference type="OMA" id="NCHAWID"/>
<dbReference type="InterPro" id="IPR036388">
    <property type="entry name" value="WH-like_DNA-bd_sf"/>
</dbReference>
<reference evidence="5" key="2">
    <citation type="submission" date="2021-01" db="UniProtKB">
        <authorList>
            <consortium name="EnsemblPlants"/>
        </authorList>
    </citation>
    <scope>IDENTIFICATION</scope>
</reference>
<keyword evidence="2" id="KW-0611">Plant defense</keyword>
<sequence>MAEIALSGAITVVSKVVPFLYKICSGRDRRNIEEVRKWLNTMIAYLKDTEGREDTAGLKDRVQQVQDIAHETQDAIEEFIDFDTLRICPSQVASSSTTAGEVSFSRNDHHVLVSIKRRVEALLDRVLRGDQPRDVVISVVGDPGSGKSTVIHEVFEMVKNSFECSAWVSIPSSCEDLLEKLFQELELPFDPGKYKKRSLQFHLQQKRYILVFDGIWSEDQWNCINELLPCNKKQGSKIIISTRYRNLASYCTSSHDYIYDLNLNPLTWEEAWELFCTKVFQGDKCPDHLVDWCEKIVIRCEKSPHAIVAVANFLSNKPRIGTEFKNVLDSLECEPGHPVSLSRYKIFSHSYYHLPPNLKSCFLHFCNFPEFHPVKCGTLIHQLIGCGFIEEKEVKTLDQVAYENLVELVQMSMVHVTRRDSEGRIRSC</sequence>
<dbReference type="InterPro" id="IPR042197">
    <property type="entry name" value="Apaf_helical"/>
</dbReference>
<accession>A0A7N2LKA3</accession>
<keyword evidence="6" id="KW-1185">Reference proteome</keyword>
<dbReference type="InParanoid" id="A0A7N2LKA3"/>
<name>A0A7N2LKA3_QUELO</name>
<evidence type="ECO:0000313" key="6">
    <source>
        <dbReference type="Proteomes" id="UP000594261"/>
    </source>
</evidence>
<dbReference type="AlphaFoldDB" id="A0A7N2LKA3"/>
<dbReference type="Gramene" id="QL04p090318:mrna">
    <property type="protein sequence ID" value="QL04p090318:mrna"/>
    <property type="gene ID" value="QL04p090318"/>
</dbReference>
<evidence type="ECO:0000259" key="3">
    <source>
        <dbReference type="Pfam" id="PF00931"/>
    </source>
</evidence>
<keyword evidence="1" id="KW-0677">Repeat</keyword>
<dbReference type="Gene3D" id="3.40.50.300">
    <property type="entry name" value="P-loop containing nucleotide triphosphate hydrolases"/>
    <property type="match status" value="1"/>
</dbReference>
<dbReference type="EnsemblPlants" id="QL04p090318:mrna">
    <property type="protein sequence ID" value="QL04p090318:mrna"/>
    <property type="gene ID" value="QL04p090318"/>
</dbReference>
<dbReference type="PANTHER" id="PTHR23155">
    <property type="entry name" value="DISEASE RESISTANCE PROTEIN RP"/>
    <property type="match status" value="1"/>
</dbReference>
<evidence type="ECO:0000313" key="5">
    <source>
        <dbReference type="EnsemblPlants" id="QL04p090318:mrna"/>
    </source>
</evidence>
<feature type="domain" description="NB-ARC" evidence="3">
    <location>
        <begin position="117"/>
        <end position="283"/>
    </location>
</feature>
<dbReference type="Gene3D" id="1.10.8.430">
    <property type="entry name" value="Helical domain of apoptotic protease-activating factors"/>
    <property type="match status" value="1"/>
</dbReference>
<dbReference type="InterPro" id="IPR027417">
    <property type="entry name" value="P-loop_NTPase"/>
</dbReference>
<dbReference type="Gene3D" id="1.10.10.10">
    <property type="entry name" value="Winged helix-like DNA-binding domain superfamily/Winged helix DNA-binding domain"/>
    <property type="match status" value="1"/>
</dbReference>
<evidence type="ECO:0000259" key="4">
    <source>
        <dbReference type="Pfam" id="PF23559"/>
    </source>
</evidence>
<dbReference type="EMBL" id="LRBV02000004">
    <property type="status" value="NOT_ANNOTATED_CDS"/>
    <property type="molecule type" value="Genomic_DNA"/>
</dbReference>
<dbReference type="InterPro" id="IPR058922">
    <property type="entry name" value="WHD_DRP"/>
</dbReference>
<dbReference type="InterPro" id="IPR044974">
    <property type="entry name" value="Disease_R_plants"/>
</dbReference>
<evidence type="ECO:0000256" key="1">
    <source>
        <dbReference type="ARBA" id="ARBA00022737"/>
    </source>
</evidence>
<dbReference type="GO" id="GO:0043531">
    <property type="term" value="F:ADP binding"/>
    <property type="evidence" value="ECO:0007669"/>
    <property type="project" value="InterPro"/>
</dbReference>
<protein>
    <submittedName>
        <fullName evidence="5">Uncharacterized protein</fullName>
    </submittedName>
</protein>
<dbReference type="PANTHER" id="PTHR23155:SF1052">
    <property type="entry name" value="DISEASE RESISTANCE PROTEIN RPM1"/>
    <property type="match status" value="1"/>
</dbReference>
<dbReference type="Proteomes" id="UP000594261">
    <property type="component" value="Chromosome 4"/>
</dbReference>
<dbReference type="Pfam" id="PF23559">
    <property type="entry name" value="WHD_DRP"/>
    <property type="match status" value="1"/>
</dbReference>
<dbReference type="GO" id="GO:0098542">
    <property type="term" value="P:defense response to other organism"/>
    <property type="evidence" value="ECO:0007669"/>
    <property type="project" value="TreeGrafter"/>
</dbReference>
<dbReference type="Pfam" id="PF00931">
    <property type="entry name" value="NB-ARC"/>
    <property type="match status" value="1"/>
</dbReference>
<feature type="domain" description="Disease resistance protein winged helix" evidence="4">
    <location>
        <begin position="368"/>
        <end position="428"/>
    </location>
</feature>
<evidence type="ECO:0000256" key="2">
    <source>
        <dbReference type="ARBA" id="ARBA00022821"/>
    </source>
</evidence>
<reference evidence="5 6" key="1">
    <citation type="journal article" date="2016" name="G3 (Bethesda)">
        <title>First Draft Assembly and Annotation of the Genome of a California Endemic Oak Quercus lobata Nee (Fagaceae).</title>
        <authorList>
            <person name="Sork V.L."/>
            <person name="Fitz-Gibbon S.T."/>
            <person name="Puiu D."/>
            <person name="Crepeau M."/>
            <person name="Gugger P.F."/>
            <person name="Sherman R."/>
            <person name="Stevens K."/>
            <person name="Langley C.H."/>
            <person name="Pellegrini M."/>
            <person name="Salzberg S.L."/>
        </authorList>
    </citation>
    <scope>NUCLEOTIDE SEQUENCE [LARGE SCALE GENOMIC DNA]</scope>
    <source>
        <strain evidence="5 6">cv. SW786</strain>
    </source>
</reference>